<evidence type="ECO:0000256" key="4">
    <source>
        <dbReference type="ARBA" id="ARBA00022737"/>
    </source>
</evidence>
<dbReference type="Gene3D" id="3.10.20.740">
    <property type="match status" value="1"/>
</dbReference>
<dbReference type="InterPro" id="IPR001041">
    <property type="entry name" value="2Fe-2S_ferredoxin-type"/>
</dbReference>
<dbReference type="PROSITE" id="PS51839">
    <property type="entry name" value="4FE4S_HC3"/>
    <property type="match status" value="1"/>
</dbReference>
<feature type="domain" description="2Fe-2S ferredoxin-type" evidence="8">
    <location>
        <begin position="2"/>
        <end position="80"/>
    </location>
</feature>
<dbReference type="SUPFAM" id="SSF54862">
    <property type="entry name" value="4Fe-4S ferredoxins"/>
    <property type="match status" value="1"/>
</dbReference>
<dbReference type="Pfam" id="PF13510">
    <property type="entry name" value="Fer2_4"/>
    <property type="match status" value="1"/>
</dbReference>
<dbReference type="InterPro" id="IPR003149">
    <property type="entry name" value="Fe_hydrogenase_ssu"/>
</dbReference>
<dbReference type="AlphaFoldDB" id="A0A0E4G9U1"/>
<dbReference type="PANTHER" id="PTHR11615">
    <property type="entry name" value="NITRATE, FORMATE, IRON DEHYDROGENASE"/>
    <property type="match status" value="1"/>
</dbReference>
<dbReference type="InterPro" id="IPR004108">
    <property type="entry name" value="Fe_hydrogenase_lsu_C"/>
</dbReference>
<dbReference type="FunFam" id="3.30.70.20:FF:000035">
    <property type="entry name" value="Iron hydrogenase 1"/>
    <property type="match status" value="1"/>
</dbReference>
<keyword evidence="4" id="KW-0677">Repeat</keyword>
<evidence type="ECO:0000313" key="12">
    <source>
        <dbReference type="Proteomes" id="UP000045545"/>
    </source>
</evidence>
<keyword evidence="7" id="KW-0411">Iron-sulfur</keyword>
<dbReference type="Pfam" id="PF10588">
    <property type="entry name" value="NADH-G_4Fe-4S_3"/>
    <property type="match status" value="1"/>
</dbReference>
<dbReference type="GO" id="GO:0008901">
    <property type="term" value="F:ferredoxin hydrogenase activity"/>
    <property type="evidence" value="ECO:0007669"/>
    <property type="project" value="InterPro"/>
</dbReference>
<evidence type="ECO:0000313" key="11">
    <source>
        <dbReference type="EMBL" id="CFX26351.1"/>
    </source>
</evidence>
<dbReference type="GO" id="GO:0051539">
    <property type="term" value="F:4 iron, 4 sulfur cluster binding"/>
    <property type="evidence" value="ECO:0007669"/>
    <property type="project" value="UniProtKB-KW"/>
</dbReference>
<proteinExistence type="predicted"/>
<keyword evidence="2" id="KW-0001">2Fe-2S</keyword>
<evidence type="ECO:0000256" key="2">
    <source>
        <dbReference type="ARBA" id="ARBA00022714"/>
    </source>
</evidence>
<dbReference type="CDD" id="cd00207">
    <property type="entry name" value="fer2"/>
    <property type="match status" value="1"/>
</dbReference>
<dbReference type="InterPro" id="IPR009016">
    <property type="entry name" value="Fe_hydrogenase"/>
</dbReference>
<feature type="domain" description="4Fe-4S ferredoxin-type" evidence="9">
    <location>
        <begin position="182"/>
        <end position="211"/>
    </location>
</feature>
<evidence type="ECO:0000256" key="3">
    <source>
        <dbReference type="ARBA" id="ARBA00022723"/>
    </source>
</evidence>
<accession>A0A0E4G9U1</accession>
<reference evidence="11 12" key="1">
    <citation type="submission" date="2015-03" db="EMBL/GenBank/DDBJ databases">
        <authorList>
            <person name="Murphy D."/>
        </authorList>
    </citation>
    <scope>NUCLEOTIDE SEQUENCE [LARGE SCALE GENOMIC DNA]</scope>
    <source>
        <strain evidence="11 12">OL-4</strain>
    </source>
</reference>
<name>A0A0E4G9U1_9FIRM</name>
<feature type="domain" description="4Fe-4S ferredoxin-type" evidence="9">
    <location>
        <begin position="139"/>
        <end position="169"/>
    </location>
</feature>
<dbReference type="Pfam" id="PF12838">
    <property type="entry name" value="Fer4_7"/>
    <property type="match status" value="1"/>
</dbReference>
<dbReference type="PROSITE" id="PS51085">
    <property type="entry name" value="2FE2S_FER_2"/>
    <property type="match status" value="1"/>
</dbReference>
<dbReference type="InterPro" id="IPR017896">
    <property type="entry name" value="4Fe4S_Fe-S-bd"/>
</dbReference>
<dbReference type="NCBIfam" id="NF040763">
    <property type="entry name" value="FeFe_hydrog_A6"/>
    <property type="match status" value="1"/>
</dbReference>
<dbReference type="Gene3D" id="3.30.70.20">
    <property type="match status" value="1"/>
</dbReference>
<organism evidence="11 12">
    <name type="scientific">Syntrophomonas zehnderi OL-4</name>
    <dbReference type="NCBI Taxonomy" id="690567"/>
    <lineage>
        <taxon>Bacteria</taxon>
        <taxon>Bacillati</taxon>
        <taxon>Bacillota</taxon>
        <taxon>Clostridia</taxon>
        <taxon>Eubacteriales</taxon>
        <taxon>Syntrophomonadaceae</taxon>
        <taxon>Syntrophomonas</taxon>
    </lineage>
</organism>
<dbReference type="SMART" id="SM00902">
    <property type="entry name" value="Fe_hyd_SSU"/>
    <property type="match status" value="1"/>
</dbReference>
<dbReference type="PROSITE" id="PS51379">
    <property type="entry name" value="4FE4S_FER_2"/>
    <property type="match status" value="2"/>
</dbReference>
<dbReference type="InterPro" id="IPR050340">
    <property type="entry name" value="Cytosolic_Fe-S_CAF"/>
</dbReference>
<dbReference type="FunFam" id="3.10.20.740:FF:000005">
    <property type="entry name" value="NADH:ubiquinone oxidoreductase subunit"/>
    <property type="match status" value="1"/>
</dbReference>
<feature type="domain" description="4Fe-4S His(Cys)3-ligated-type" evidence="10">
    <location>
        <begin position="80"/>
        <end position="119"/>
    </location>
</feature>
<evidence type="ECO:0000256" key="6">
    <source>
        <dbReference type="ARBA" id="ARBA00023004"/>
    </source>
</evidence>
<keyword evidence="3" id="KW-0479">Metal-binding</keyword>
<gene>
    <name evidence="11" type="ORF">874</name>
</gene>
<dbReference type="NCBIfam" id="TIGR02512">
    <property type="entry name" value="FeFe_hydrog_A"/>
    <property type="match status" value="1"/>
</dbReference>
<dbReference type="Pfam" id="PF02906">
    <property type="entry name" value="Fe_hyd_lg_C"/>
    <property type="match status" value="1"/>
</dbReference>
<dbReference type="STRING" id="690567.874"/>
<dbReference type="InterPro" id="IPR036010">
    <property type="entry name" value="2Fe-2S_ferredoxin-like_sf"/>
</dbReference>
<dbReference type="OrthoDB" id="9805142at2"/>
<evidence type="ECO:0000259" key="8">
    <source>
        <dbReference type="PROSITE" id="PS51085"/>
    </source>
</evidence>
<dbReference type="GO" id="GO:0051537">
    <property type="term" value="F:2 iron, 2 sulfur cluster binding"/>
    <property type="evidence" value="ECO:0007669"/>
    <property type="project" value="UniProtKB-KW"/>
</dbReference>
<dbReference type="Gene3D" id="3.40.950.10">
    <property type="entry name" value="Fe-only Hydrogenase (Larger Subunit), Chain L, domain 3"/>
    <property type="match status" value="1"/>
</dbReference>
<dbReference type="SUPFAM" id="SSF53920">
    <property type="entry name" value="Fe-only hydrogenase"/>
    <property type="match status" value="1"/>
</dbReference>
<keyword evidence="1" id="KW-0004">4Fe-4S</keyword>
<dbReference type="PROSITE" id="PS00198">
    <property type="entry name" value="4FE4S_FER_1"/>
    <property type="match status" value="1"/>
</dbReference>
<dbReference type="SMART" id="SM00929">
    <property type="entry name" value="NADH-G_4Fe-4S_3"/>
    <property type="match status" value="1"/>
</dbReference>
<dbReference type="InterPro" id="IPR036991">
    <property type="entry name" value="Fe_hydrogenase_ssu_sf"/>
</dbReference>
<dbReference type="Gene3D" id="3.40.50.1780">
    <property type="match status" value="1"/>
</dbReference>
<evidence type="ECO:0000256" key="5">
    <source>
        <dbReference type="ARBA" id="ARBA00023002"/>
    </source>
</evidence>
<evidence type="ECO:0000256" key="7">
    <source>
        <dbReference type="ARBA" id="ARBA00023014"/>
    </source>
</evidence>
<keyword evidence="5" id="KW-0560">Oxidoreductase</keyword>
<evidence type="ECO:0000259" key="9">
    <source>
        <dbReference type="PROSITE" id="PS51379"/>
    </source>
</evidence>
<keyword evidence="12" id="KW-1185">Reference proteome</keyword>
<dbReference type="InterPro" id="IPR049830">
    <property type="entry name" value="HndD"/>
</dbReference>
<dbReference type="Pfam" id="PF02256">
    <property type="entry name" value="Fe_hyd_SSU"/>
    <property type="match status" value="1"/>
</dbReference>
<dbReference type="Gene3D" id="4.10.260.20">
    <property type="entry name" value="Iron hydrogenase, small subunit"/>
    <property type="match status" value="1"/>
</dbReference>
<protein>
    <submittedName>
        <fullName evidence="11">Iron hydrogenase</fullName>
    </submittedName>
</protein>
<dbReference type="InterPro" id="IPR013352">
    <property type="entry name" value="Fe_hydrogenase_subset"/>
</dbReference>
<dbReference type="SUPFAM" id="SSF54292">
    <property type="entry name" value="2Fe-2S ferredoxin-like"/>
    <property type="match status" value="1"/>
</dbReference>
<sequence>MDKITLSINGNAVSVAPGTSILSAAQQAGVNIPTLCHHPDQEIKANCRICVVEVKGYVNLLPACATLVSEGMEVKTTTARVLEARRTILELILARHPQDCLHCMRNGNCELQNLTSAYDLRQTAFSKEPRRLPADFSSPAIVRDPNKCILCGRCTEVCSTTQTVHALGMAYRGYDALVVPSLGQDLLASPCVMCGQCIHACPVGAIGEREQIGELLTALADPQKIVVTQIAPSVRLAIAEEWGRESGSLPMEQLVAGIRNIGFDYVLNTNFTADLTVMEESRELLERITTGGTLPMFTSCCPAWIRFAEIFFPQLLGHISSCKSPQQMFGALVKTYWAEKTGIDPAQIYSVAIMPCTAKKYEALRPEMKDSDYPDVDLVLTTRELGRLFHMTGVNPFNLEGSDFDSWMSEYSGAGVLFGASGGVAEAALRTVCQAATGQELPPLDFQELRGMQGVKTAELNLNGDIIKVAAVHSLSNARELAEAVKAGESPYHFIEVMACPGGCIGGGGQAFTSSNQLRACRIGELYNEEKGRILRNAHDNNEVKHLYEDYLHNSDESAVHELLHTHYSPQPKVL</sequence>
<evidence type="ECO:0000256" key="1">
    <source>
        <dbReference type="ARBA" id="ARBA00022485"/>
    </source>
</evidence>
<evidence type="ECO:0000259" key="10">
    <source>
        <dbReference type="PROSITE" id="PS51839"/>
    </source>
</evidence>
<dbReference type="RefSeq" id="WP_046496225.1">
    <property type="nucleotide sequence ID" value="NZ_CGIH01000013.1"/>
</dbReference>
<dbReference type="InterPro" id="IPR017900">
    <property type="entry name" value="4Fe4S_Fe_S_CS"/>
</dbReference>
<dbReference type="GO" id="GO:0005506">
    <property type="term" value="F:iron ion binding"/>
    <property type="evidence" value="ECO:0007669"/>
    <property type="project" value="InterPro"/>
</dbReference>
<keyword evidence="6" id="KW-0408">Iron</keyword>
<dbReference type="Proteomes" id="UP000045545">
    <property type="component" value="Unassembled WGS sequence"/>
</dbReference>
<dbReference type="InterPro" id="IPR019574">
    <property type="entry name" value="NADH_UbQ_OxRdtase_Gsu_4Fe4S-bd"/>
</dbReference>
<dbReference type="EMBL" id="CGIH01000013">
    <property type="protein sequence ID" value="CFX26351.1"/>
    <property type="molecule type" value="Genomic_DNA"/>
</dbReference>